<comment type="caution">
    <text evidence="9">The sequence shown here is derived from an EMBL/GenBank/DDBJ whole genome shotgun (WGS) entry which is preliminary data.</text>
</comment>
<dbReference type="AlphaFoldDB" id="I7JW08"/>
<feature type="transmembrane region" description="Helical" evidence="8">
    <location>
        <begin position="345"/>
        <end position="364"/>
    </location>
</feature>
<feature type="transmembrane region" description="Helical" evidence="8">
    <location>
        <begin position="278"/>
        <end position="303"/>
    </location>
</feature>
<dbReference type="Gene3D" id="1.10.3470.10">
    <property type="entry name" value="ABC transporter involved in vitamin B12 uptake, BtuC"/>
    <property type="match status" value="1"/>
</dbReference>
<proteinExistence type="inferred from homology"/>
<reference evidence="10 11" key="2">
    <citation type="submission" date="2012-08" db="EMBL/GenBank/DDBJ databases">
        <title>The Genome Sequence of Turicella otitidis ATCC 51513.</title>
        <authorList>
            <consortium name="The Broad Institute Genome Sequencing Platform"/>
            <person name="Earl A."/>
            <person name="Ward D."/>
            <person name="Feldgarden M."/>
            <person name="Gevers D."/>
            <person name="Huys G."/>
            <person name="Walker B."/>
            <person name="Young S.K."/>
            <person name="Zeng Q."/>
            <person name="Gargeya S."/>
            <person name="Fitzgerald M."/>
            <person name="Haas B."/>
            <person name="Abouelleil A."/>
            <person name="Alvarado L."/>
            <person name="Arachchi H.M."/>
            <person name="Berlin A.M."/>
            <person name="Chapman S.B."/>
            <person name="Goldberg J."/>
            <person name="Griggs A."/>
            <person name="Gujja S."/>
            <person name="Hansen M."/>
            <person name="Howarth C."/>
            <person name="Imamovic A."/>
            <person name="Larimer J."/>
            <person name="McCowen C."/>
            <person name="Montmayeur A."/>
            <person name="Murphy C."/>
            <person name="Neiman D."/>
            <person name="Pearson M."/>
            <person name="Priest M."/>
            <person name="Roberts A."/>
            <person name="Saif S."/>
            <person name="Shea T."/>
            <person name="Sisk P."/>
            <person name="Sykes S."/>
            <person name="Wortman J."/>
            <person name="Nusbaum C."/>
            <person name="Birren B."/>
        </authorList>
    </citation>
    <scope>NUCLEOTIDE SEQUENCE [LARGE SCALE GENOMIC DNA]</scope>
    <source>
        <strain evidence="10 11">ATCC 51513</strain>
    </source>
</reference>
<keyword evidence="6 8" id="KW-1133">Transmembrane helix</keyword>
<name>I7JW08_9CORY</name>
<dbReference type="OrthoDB" id="4455417at2"/>
<keyword evidence="7 8" id="KW-0472">Membrane</keyword>
<feature type="transmembrane region" description="Helical" evidence="8">
    <location>
        <begin position="185"/>
        <end position="203"/>
    </location>
</feature>
<evidence type="ECO:0000313" key="12">
    <source>
        <dbReference type="Proteomes" id="UP000011016"/>
    </source>
</evidence>
<evidence type="ECO:0000256" key="1">
    <source>
        <dbReference type="ARBA" id="ARBA00004651"/>
    </source>
</evidence>
<evidence type="ECO:0000256" key="7">
    <source>
        <dbReference type="ARBA" id="ARBA00023136"/>
    </source>
</evidence>
<dbReference type="HOGENOM" id="CLU_013016_1_1_11"/>
<evidence type="ECO:0000256" key="5">
    <source>
        <dbReference type="ARBA" id="ARBA00022692"/>
    </source>
</evidence>
<dbReference type="SUPFAM" id="SSF81345">
    <property type="entry name" value="ABC transporter involved in vitamin B12 uptake, BtuC"/>
    <property type="match status" value="1"/>
</dbReference>
<dbReference type="InterPro" id="IPR037294">
    <property type="entry name" value="ABC_BtuC-like"/>
</dbReference>
<sequence length="372" mass="37286">MSAPTRPHTMKAGISRAVPGRPGLRLGPMNAPWRPRHLAATLILAAAVVALAVVSLGIGDYALSPLKVADVLFLGGGSKQERLVVLDWRLPRTLAAVAVGCALGLSGALMQSVTRNALASPDILGITSGASALAVTAIALAGGGGTLGAAAAWLAGAGIPFVALVGGLATGAVVWLLAWRRGLDPFRLVLVGIVVTALLQAYINFVMVRANIHDATSAQQWLAGSLNAANWQSVLPVGIVVLAAAPVLGWAAHQVAAALLGRDAATALGQRVDATQAAFLAGSVALAAVAVAAAGPIGFVAFVAPQVALRLCRSAAPPLAASALTGALLLLAADTVVRSALPVELPVGVATSALGGAFLVYLLARTNLRSHQ</sequence>
<gene>
    <name evidence="9" type="primary">fepG</name>
    <name evidence="9" type="ORF">BN46_0714</name>
    <name evidence="10" type="ORF">HMPREF9719_00799</name>
</gene>
<evidence type="ECO:0000313" key="11">
    <source>
        <dbReference type="Proteomes" id="UP000006078"/>
    </source>
</evidence>
<feature type="transmembrane region" description="Helical" evidence="8">
    <location>
        <begin position="150"/>
        <end position="178"/>
    </location>
</feature>
<comment type="subcellular location">
    <subcellularLocation>
        <location evidence="1">Cell membrane</location>
        <topology evidence="1">Multi-pass membrane protein</topology>
    </subcellularLocation>
</comment>
<dbReference type="EMBL" id="AHAE01000036">
    <property type="protein sequence ID" value="EJZ82278.1"/>
    <property type="molecule type" value="Genomic_DNA"/>
</dbReference>
<dbReference type="RefSeq" id="WP_004600689.1">
    <property type="nucleotide sequence ID" value="NZ_HF541866.1"/>
</dbReference>
<dbReference type="PATRIC" id="fig|883169.3.peg.767"/>
<dbReference type="GO" id="GO:0022857">
    <property type="term" value="F:transmembrane transporter activity"/>
    <property type="evidence" value="ECO:0007669"/>
    <property type="project" value="InterPro"/>
</dbReference>
<evidence type="ECO:0000256" key="2">
    <source>
        <dbReference type="ARBA" id="ARBA00007935"/>
    </source>
</evidence>
<evidence type="ECO:0000256" key="6">
    <source>
        <dbReference type="ARBA" id="ARBA00022989"/>
    </source>
</evidence>
<keyword evidence="11" id="KW-1185">Reference proteome</keyword>
<dbReference type="PANTHER" id="PTHR30472:SF24">
    <property type="entry name" value="FERRIC ENTEROBACTIN TRANSPORT SYSTEM PERMEASE PROTEIN FEPG"/>
    <property type="match status" value="1"/>
</dbReference>
<dbReference type="CDD" id="cd06550">
    <property type="entry name" value="TM_ABC_iron-siderophores_like"/>
    <property type="match status" value="1"/>
</dbReference>
<accession>I7JW08</accession>
<keyword evidence="4" id="KW-1003">Cell membrane</keyword>
<dbReference type="STRING" id="29321.AAV33_02550"/>
<organism evidence="9 12">
    <name type="scientific">Corynebacterium otitidis ATCC 51513</name>
    <dbReference type="NCBI Taxonomy" id="883169"/>
    <lineage>
        <taxon>Bacteria</taxon>
        <taxon>Bacillati</taxon>
        <taxon>Actinomycetota</taxon>
        <taxon>Actinomycetes</taxon>
        <taxon>Mycobacteriales</taxon>
        <taxon>Corynebacteriaceae</taxon>
        <taxon>Corynebacterium</taxon>
    </lineage>
</organism>
<dbReference type="Proteomes" id="UP000006078">
    <property type="component" value="Unassembled WGS sequence"/>
</dbReference>
<evidence type="ECO:0000256" key="4">
    <source>
        <dbReference type="ARBA" id="ARBA00022475"/>
    </source>
</evidence>
<dbReference type="InterPro" id="IPR000522">
    <property type="entry name" value="ABC_transptr_permease_BtuC"/>
</dbReference>
<comment type="similarity">
    <text evidence="2">Belongs to the binding-protein-dependent transport system permease family. FecCD subfamily.</text>
</comment>
<evidence type="ECO:0000256" key="3">
    <source>
        <dbReference type="ARBA" id="ARBA00022448"/>
    </source>
</evidence>
<protein>
    <submittedName>
        <fullName evidence="9">Putative siderophore transport system permease protein</fullName>
    </submittedName>
</protein>
<feature type="transmembrane region" description="Helical" evidence="8">
    <location>
        <begin position="123"/>
        <end position="144"/>
    </location>
</feature>
<feature type="transmembrane region" description="Helical" evidence="8">
    <location>
        <begin position="93"/>
        <end position="111"/>
    </location>
</feature>
<dbReference type="GO" id="GO:0033214">
    <property type="term" value="P:siderophore-iron import into cell"/>
    <property type="evidence" value="ECO:0007669"/>
    <property type="project" value="TreeGrafter"/>
</dbReference>
<dbReference type="eggNOG" id="COG4779">
    <property type="taxonomic scope" value="Bacteria"/>
</dbReference>
<dbReference type="PANTHER" id="PTHR30472">
    <property type="entry name" value="FERRIC ENTEROBACTIN TRANSPORT SYSTEM PERMEASE PROTEIN"/>
    <property type="match status" value="1"/>
</dbReference>
<feature type="transmembrane region" description="Helical" evidence="8">
    <location>
        <begin position="38"/>
        <end position="58"/>
    </location>
</feature>
<keyword evidence="3" id="KW-0813">Transport</keyword>
<dbReference type="EMBL" id="CAJZ01000103">
    <property type="protein sequence ID" value="CCI83446.1"/>
    <property type="molecule type" value="Genomic_DNA"/>
</dbReference>
<dbReference type="Pfam" id="PF01032">
    <property type="entry name" value="FecCD"/>
    <property type="match status" value="1"/>
</dbReference>
<dbReference type="GO" id="GO:0005886">
    <property type="term" value="C:plasma membrane"/>
    <property type="evidence" value="ECO:0007669"/>
    <property type="project" value="UniProtKB-SubCell"/>
</dbReference>
<keyword evidence="5 8" id="KW-0812">Transmembrane</keyword>
<evidence type="ECO:0000313" key="10">
    <source>
        <dbReference type="EMBL" id="EJZ82278.1"/>
    </source>
</evidence>
<dbReference type="Proteomes" id="UP000011016">
    <property type="component" value="Unassembled WGS sequence"/>
</dbReference>
<reference evidence="9 12" key="1">
    <citation type="journal article" date="2012" name="J. Bacteriol.">
        <title>Draft Genome Sequence of Turicella otitidis ATCC 51513, Isolated from Middle Ear Fluid from a Child with Otitis Media.</title>
        <authorList>
            <person name="Brinkrolf K."/>
            <person name="Schneider J."/>
            <person name="Knecht M."/>
            <person name="Ruckert C."/>
            <person name="Tauch A."/>
        </authorList>
    </citation>
    <scope>NUCLEOTIDE SEQUENCE [LARGE SCALE GENOMIC DNA]</scope>
    <source>
        <strain evidence="9 12">ATCC 51513</strain>
    </source>
</reference>
<evidence type="ECO:0000313" key="9">
    <source>
        <dbReference type="EMBL" id="CCI83446.1"/>
    </source>
</evidence>
<evidence type="ECO:0000256" key="8">
    <source>
        <dbReference type="SAM" id="Phobius"/>
    </source>
</evidence>